<proteinExistence type="predicted"/>
<dbReference type="EMBL" id="MN199146">
    <property type="protein sequence ID" value="QXI84954.1"/>
    <property type="molecule type" value="Genomic_DNA"/>
</dbReference>
<geneLocation type="chloroplast" evidence="1"/>
<evidence type="ECO:0000313" key="1">
    <source>
        <dbReference type="EMBL" id="QXI84954.1"/>
    </source>
</evidence>
<organism evidence="1">
    <name type="scientific">Gentiana phyllocalyx</name>
    <dbReference type="NCBI Taxonomy" id="166603"/>
    <lineage>
        <taxon>Eukaryota</taxon>
        <taxon>Viridiplantae</taxon>
        <taxon>Streptophyta</taxon>
        <taxon>Embryophyta</taxon>
        <taxon>Tracheophyta</taxon>
        <taxon>Spermatophyta</taxon>
        <taxon>Magnoliopsida</taxon>
        <taxon>eudicotyledons</taxon>
        <taxon>Gunneridae</taxon>
        <taxon>Pentapetalae</taxon>
        <taxon>asterids</taxon>
        <taxon>lamiids</taxon>
        <taxon>Gentianales</taxon>
        <taxon>Gentianaceae</taxon>
        <taxon>Gentianeae</taxon>
        <taxon>Gentianinae</taxon>
        <taxon>Gentiana</taxon>
    </lineage>
</organism>
<dbReference type="AlphaFoldDB" id="A0A8F4XG74"/>
<protein>
    <submittedName>
        <fullName evidence="1">NADH-plastoquinone oxidoreductase subunit K</fullName>
    </submittedName>
</protein>
<reference evidence="1" key="1">
    <citation type="journal article" date="2021" name="Ecol. Evol.">
        <title>Lineage-specific plastid degradation in subtribe Gentianinae (Gentianaceae).</title>
        <authorList>
            <person name="Fu P.C."/>
            <person name="Sun S.S."/>
            <person name="Twyford A.D."/>
            <person name="Li B.B."/>
            <person name="Zhou R.Q."/>
            <person name="Chen S.L."/>
            <person name="Gao Q.B."/>
            <person name="Favre A."/>
        </authorList>
    </citation>
    <scope>NUCLEOTIDE SEQUENCE</scope>
</reference>
<name>A0A8F4XG74_9GENT</name>
<gene>
    <name evidence="1" type="primary">ndhK</name>
</gene>
<keyword evidence="1" id="KW-0934">Plastid</keyword>
<sequence length="20" mass="2223">MNSIDFSLVNVNRTAKNLVS</sequence>
<accession>A0A8F4XG74</accession>
<keyword evidence="1" id="KW-0150">Chloroplast</keyword>